<evidence type="ECO:0000313" key="2">
    <source>
        <dbReference type="EMBL" id="KAF5442047.1"/>
    </source>
</evidence>
<comment type="caution">
    <text evidence="2">The sequence shown here is derived from an EMBL/GenBank/DDBJ whole genome shotgun (WGS) entry which is preliminary data.</text>
</comment>
<accession>A0A833THP2</accession>
<name>A0A833THP2_JUGRE</name>
<protein>
    <submittedName>
        <fullName evidence="2">Uncharacterized protein</fullName>
    </submittedName>
</protein>
<reference evidence="2" key="1">
    <citation type="submission" date="2015-10" db="EMBL/GenBank/DDBJ databases">
        <authorList>
            <person name="Martinez-Garcia P.J."/>
            <person name="Crepeau M.W."/>
            <person name="Puiu D."/>
            <person name="Gonzalez-Ibeas D."/>
            <person name="Whalen J."/>
            <person name="Stevens K."/>
            <person name="Paul R."/>
            <person name="Butterfield T."/>
            <person name="Britton M."/>
            <person name="Reagan R."/>
            <person name="Chakraborty S."/>
            <person name="Walawage S.L."/>
            <person name="Vasquez-Gross H.A."/>
            <person name="Cardeno C."/>
            <person name="Famula R."/>
            <person name="Pratt K."/>
            <person name="Kuruganti S."/>
            <person name="Aradhya M.K."/>
            <person name="Leslie C.A."/>
            <person name="Dandekar A.M."/>
            <person name="Salzberg S.L."/>
            <person name="Wegrzyn J.L."/>
            <person name="Langley C.H."/>
            <person name="Neale D.B."/>
        </authorList>
    </citation>
    <scope>NUCLEOTIDE SEQUENCE</scope>
    <source>
        <tissue evidence="2">Leaves</tissue>
    </source>
</reference>
<reference evidence="2" key="2">
    <citation type="submission" date="2020-03" db="EMBL/GenBank/DDBJ databases">
        <title>Walnut 2.0.</title>
        <authorList>
            <person name="Marrano A."/>
            <person name="Britton M."/>
            <person name="Zimin A.V."/>
            <person name="Zaini P.A."/>
            <person name="Workman R."/>
            <person name="Puiu D."/>
            <person name="Bianco L."/>
            <person name="Allen B.J."/>
            <person name="Troggio M."/>
            <person name="Leslie C.A."/>
            <person name="Timp W."/>
            <person name="Dendekar A."/>
            <person name="Salzberg S.L."/>
            <person name="Neale D.B."/>
        </authorList>
    </citation>
    <scope>NUCLEOTIDE SEQUENCE</scope>
    <source>
        <tissue evidence="2">Leaves</tissue>
    </source>
</reference>
<feature type="signal peptide" evidence="1">
    <location>
        <begin position="1"/>
        <end position="32"/>
    </location>
</feature>
<evidence type="ECO:0000313" key="3">
    <source>
        <dbReference type="Proteomes" id="UP000619265"/>
    </source>
</evidence>
<dbReference type="Gramene" id="Jr_Scaffold_120_00040_p1">
    <property type="protein sequence ID" value="cds.Jr_Scaffold_120_00040_p1"/>
    <property type="gene ID" value="Jr_Scaffold_120_00040"/>
</dbReference>
<evidence type="ECO:0000256" key="1">
    <source>
        <dbReference type="SAM" id="SignalP"/>
    </source>
</evidence>
<proteinExistence type="predicted"/>
<keyword evidence="1" id="KW-0732">Signal</keyword>
<feature type="chain" id="PRO_5032585199" evidence="1">
    <location>
        <begin position="33"/>
        <end position="119"/>
    </location>
</feature>
<dbReference type="Proteomes" id="UP000619265">
    <property type="component" value="Unassembled WGS sequence"/>
</dbReference>
<gene>
    <name evidence="2" type="ORF">F2P56_036929</name>
</gene>
<sequence>MKRSGMTLFRPAGLRVLITVLVLIQLLPPASTLKNNHSHCAPSSCGNIPNISYPFRLKGDPPNCGDQSCRYDSCYFRDYDNQVHCKGHRFTFLTFLGYLSEVIYAGEFSIEKIYCNEFQ</sequence>
<dbReference type="AlphaFoldDB" id="A0A833THP2"/>
<dbReference type="EMBL" id="LIHL02000135">
    <property type="protein sequence ID" value="KAF5442047.1"/>
    <property type="molecule type" value="Genomic_DNA"/>
</dbReference>
<organism evidence="2 3">
    <name type="scientific">Juglans regia</name>
    <name type="common">English walnut</name>
    <dbReference type="NCBI Taxonomy" id="51240"/>
    <lineage>
        <taxon>Eukaryota</taxon>
        <taxon>Viridiplantae</taxon>
        <taxon>Streptophyta</taxon>
        <taxon>Embryophyta</taxon>
        <taxon>Tracheophyta</taxon>
        <taxon>Spermatophyta</taxon>
        <taxon>Magnoliopsida</taxon>
        <taxon>eudicotyledons</taxon>
        <taxon>Gunneridae</taxon>
        <taxon>Pentapetalae</taxon>
        <taxon>rosids</taxon>
        <taxon>fabids</taxon>
        <taxon>Fagales</taxon>
        <taxon>Juglandaceae</taxon>
        <taxon>Juglans</taxon>
    </lineage>
</organism>